<dbReference type="InParanoid" id="F4RM54"/>
<organism evidence="3">
    <name type="scientific">Melampsora larici-populina (strain 98AG31 / pathotype 3-4-7)</name>
    <name type="common">Poplar leaf rust fungus</name>
    <dbReference type="NCBI Taxonomy" id="747676"/>
    <lineage>
        <taxon>Eukaryota</taxon>
        <taxon>Fungi</taxon>
        <taxon>Dikarya</taxon>
        <taxon>Basidiomycota</taxon>
        <taxon>Pucciniomycotina</taxon>
        <taxon>Pucciniomycetes</taxon>
        <taxon>Pucciniales</taxon>
        <taxon>Melampsoraceae</taxon>
        <taxon>Melampsora</taxon>
    </lineage>
</organism>
<evidence type="ECO:0000313" key="2">
    <source>
        <dbReference type="EMBL" id="EGG06366.1"/>
    </source>
</evidence>
<proteinExistence type="predicted"/>
<dbReference type="OrthoDB" id="2507160at2759"/>
<dbReference type="RefSeq" id="XP_007410200.1">
    <property type="nucleotide sequence ID" value="XM_007410138.1"/>
</dbReference>
<feature type="compositionally biased region" description="Low complexity" evidence="1">
    <location>
        <begin position="44"/>
        <end position="60"/>
    </location>
</feature>
<name>F4RM54_MELLP</name>
<protein>
    <submittedName>
        <fullName evidence="2">Uncharacterized protein</fullName>
    </submittedName>
</protein>
<dbReference type="Proteomes" id="UP000001072">
    <property type="component" value="Unassembled WGS sequence"/>
</dbReference>
<feature type="compositionally biased region" description="Basic and acidic residues" evidence="1">
    <location>
        <begin position="1"/>
        <end position="10"/>
    </location>
</feature>
<reference evidence="3" key="1">
    <citation type="journal article" date="2011" name="Proc. Natl. Acad. Sci. U.S.A.">
        <title>Obligate biotrophy features unraveled by the genomic analysis of rust fungi.</title>
        <authorList>
            <person name="Duplessis S."/>
            <person name="Cuomo C.A."/>
            <person name="Lin Y.-C."/>
            <person name="Aerts A."/>
            <person name="Tisserant E."/>
            <person name="Veneault-Fourrey C."/>
            <person name="Joly D.L."/>
            <person name="Hacquard S."/>
            <person name="Amselem J."/>
            <person name="Cantarel B.L."/>
            <person name="Chiu R."/>
            <person name="Coutinho P.M."/>
            <person name="Feau N."/>
            <person name="Field M."/>
            <person name="Frey P."/>
            <person name="Gelhaye E."/>
            <person name="Goldberg J."/>
            <person name="Grabherr M.G."/>
            <person name="Kodira C.D."/>
            <person name="Kohler A."/>
            <person name="Kuees U."/>
            <person name="Lindquist E.A."/>
            <person name="Lucas S.M."/>
            <person name="Mago R."/>
            <person name="Mauceli E."/>
            <person name="Morin E."/>
            <person name="Murat C."/>
            <person name="Pangilinan J.L."/>
            <person name="Park R."/>
            <person name="Pearson M."/>
            <person name="Quesneville H."/>
            <person name="Rouhier N."/>
            <person name="Sakthikumar S."/>
            <person name="Salamov A.A."/>
            <person name="Schmutz J."/>
            <person name="Selles B."/>
            <person name="Shapiro H."/>
            <person name="Tanguay P."/>
            <person name="Tuskan G.A."/>
            <person name="Henrissat B."/>
            <person name="Van de Peer Y."/>
            <person name="Rouze P."/>
            <person name="Ellis J.G."/>
            <person name="Dodds P.N."/>
            <person name="Schein J.E."/>
            <person name="Zhong S."/>
            <person name="Hamelin R.C."/>
            <person name="Grigoriev I.V."/>
            <person name="Szabo L.J."/>
            <person name="Martin F."/>
        </authorList>
    </citation>
    <scope>NUCLEOTIDE SEQUENCE [LARGE SCALE GENOMIC DNA]</scope>
    <source>
        <strain evidence="3">98AG31 / pathotype 3-4-7</strain>
    </source>
</reference>
<feature type="region of interest" description="Disordered" evidence="1">
    <location>
        <begin position="1"/>
        <end position="71"/>
    </location>
</feature>
<accession>F4RM54</accession>
<keyword evidence="3" id="KW-1185">Reference proteome</keyword>
<feature type="region of interest" description="Disordered" evidence="1">
    <location>
        <begin position="299"/>
        <end position="320"/>
    </location>
</feature>
<dbReference type="GeneID" id="18931965"/>
<sequence>MQNYETHHSMESNQSSHLNYRFSNHTYPQAEVQDQIDPEESIRSSNQSKSNLTSSSASSSEIKRNESQSDLIEGEFNEESFELDDSSKLEKLVSEILCLDSNGQLLPYNSNQIKSLQSVWNSANSNHTITHPSSDSVQDREWFNDQTQRIEPIWLKNLRESVLFDGSKSNETQNFQTYQKINSIQEDELVFEIQQNLRSLVNGLNQDQWLYPSPTAFSPSLSIQSNSLNLGLEGTSSEIINHEKYLETDFNLHSLPSSSSSEEASNLLLPPRQLWLGEEEDKGLESEVSLIDLLNTTPTTTTTTTTHHHHHQVNLGRSGELSQRNVHQSRRNMFQQRHAQGSALARQVSRLGMSE</sequence>
<dbReference type="KEGG" id="mlr:MELLADRAFT_71900"/>
<feature type="compositionally biased region" description="Polar residues" evidence="1">
    <location>
        <begin position="11"/>
        <end position="27"/>
    </location>
</feature>
<dbReference type="VEuPathDB" id="FungiDB:MELLADRAFT_71900"/>
<gene>
    <name evidence="2" type="ORF">MELLADRAFT_71900</name>
</gene>
<dbReference type="HOGENOM" id="CLU_780930_0_0_1"/>
<evidence type="ECO:0000313" key="3">
    <source>
        <dbReference type="Proteomes" id="UP000001072"/>
    </source>
</evidence>
<evidence type="ECO:0000256" key="1">
    <source>
        <dbReference type="SAM" id="MobiDB-lite"/>
    </source>
</evidence>
<dbReference type="EMBL" id="GL883108">
    <property type="protein sequence ID" value="EGG06366.1"/>
    <property type="molecule type" value="Genomic_DNA"/>
</dbReference>
<dbReference type="AlphaFoldDB" id="F4RM54"/>